<reference evidence="2 3" key="1">
    <citation type="submission" date="2016-02" db="EMBL/GenBank/DDBJ databases">
        <title>Gardnerella vaginalis Subgroups Defined by cpn60 Sequencing and Sialidase Activity in Isolates from Canada, Belgium and Kenya.</title>
        <authorList>
            <person name="Schellenberg J."/>
            <person name="Paramel Jayaprakash T."/>
            <person name="Withana Gamage N."/>
            <person name="Patterson M.H."/>
            <person name="Vaneechoutte M."/>
            <person name="Hill J.E."/>
        </authorList>
    </citation>
    <scope>NUCLEOTIDE SEQUENCE [LARGE SCALE GENOMIC DNA]</scope>
    <source>
        <strain evidence="2 3">N144</strain>
    </source>
</reference>
<dbReference type="GeneID" id="86823864"/>
<gene>
    <name evidence="2" type="ORF">AXE73_03365</name>
</gene>
<keyword evidence="1" id="KW-0472">Membrane</keyword>
<comment type="caution">
    <text evidence="2">The sequence shown here is derived from an EMBL/GenBank/DDBJ whole genome shotgun (WGS) entry which is preliminary data.</text>
</comment>
<keyword evidence="1" id="KW-0812">Transmembrane</keyword>
<dbReference type="Proteomes" id="UP000258533">
    <property type="component" value="Unassembled WGS sequence"/>
</dbReference>
<feature type="transmembrane region" description="Helical" evidence="1">
    <location>
        <begin position="15"/>
        <end position="38"/>
    </location>
</feature>
<organism evidence="2 3">
    <name type="scientific">Gardnerella vaginalis</name>
    <dbReference type="NCBI Taxonomy" id="2702"/>
    <lineage>
        <taxon>Bacteria</taxon>
        <taxon>Bacillati</taxon>
        <taxon>Actinomycetota</taxon>
        <taxon>Actinomycetes</taxon>
        <taxon>Bifidobacteriales</taxon>
        <taxon>Bifidobacteriaceae</taxon>
        <taxon>Gardnerella</taxon>
    </lineage>
</organism>
<evidence type="ECO:0000313" key="2">
    <source>
        <dbReference type="EMBL" id="RFD77641.1"/>
    </source>
</evidence>
<evidence type="ECO:0000313" key="3">
    <source>
        <dbReference type="Proteomes" id="UP000258533"/>
    </source>
</evidence>
<keyword evidence="1" id="KW-1133">Transmembrane helix</keyword>
<proteinExistence type="predicted"/>
<accession>A0A133NFY4</accession>
<dbReference type="AlphaFoldDB" id="A0A133NFY4"/>
<dbReference type="RefSeq" id="WP_018639170.1">
    <property type="nucleotide sequence ID" value="NZ_JABUHF010000001.1"/>
</dbReference>
<evidence type="ECO:0000256" key="1">
    <source>
        <dbReference type="SAM" id="Phobius"/>
    </source>
</evidence>
<name>A0A133NFY4_GARVA</name>
<sequence>MSILNVQKVLNDETMLLAFIGLSIIVALLASATLYFAICKINPKVDTKKDVKNAAHTLNANKQEWRKKIEQVVSDYNQKKIKKDQAFAKLAQIARQYVSIISGENIKSHTLSDISSLRNSWKNTHGADLLRQTIAALYPTEFADTKYNNQAKNTDVDQGARWVLVLLESWKTKENKPKENKR</sequence>
<protein>
    <submittedName>
        <fullName evidence="2">Uncharacterized protein</fullName>
    </submittedName>
</protein>
<dbReference type="EMBL" id="LRTT01000001">
    <property type="protein sequence ID" value="RFD77641.1"/>
    <property type="molecule type" value="Genomic_DNA"/>
</dbReference>